<keyword evidence="1" id="KW-0812">Transmembrane</keyword>
<dbReference type="Proteomes" id="UP000030207">
    <property type="component" value="Segment"/>
</dbReference>
<evidence type="ECO:0000256" key="1">
    <source>
        <dbReference type="SAM" id="Phobius"/>
    </source>
</evidence>
<accession>A0A0A0RMW0</accession>
<name>A0A0A0RMW0_9CAUD</name>
<keyword evidence="1" id="KW-1133">Transmembrane helix</keyword>
<dbReference type="EMBL" id="KM236246">
    <property type="protein sequence ID" value="AIW03405.1"/>
    <property type="molecule type" value="Genomic_DNA"/>
</dbReference>
<feature type="transmembrane region" description="Helical" evidence="1">
    <location>
        <begin position="6"/>
        <end position="25"/>
    </location>
</feature>
<evidence type="ECO:0000313" key="3">
    <source>
        <dbReference type="Proteomes" id="UP000030207"/>
    </source>
</evidence>
<dbReference type="RefSeq" id="YP_009151570.1">
    <property type="nucleotide sequence ID" value="NC_027374.1"/>
</dbReference>
<sequence>MKAYNLIMGVIATVILVGMFYWMALAK</sequence>
<dbReference type="GeneID" id="24607981"/>
<dbReference type="KEGG" id="vg:24607981"/>
<protein>
    <submittedName>
        <fullName evidence="2">Uncharacterized protein</fullName>
    </submittedName>
</protein>
<reference evidence="2 3" key="1">
    <citation type="submission" date="2014-07" db="EMBL/GenBank/DDBJ databases">
        <title>Complete Genome of Bacillus megaterium Myophage Moonbeam.</title>
        <authorList>
            <person name="Cadungog J.N."/>
            <person name="Khatemi B.E."/>
            <person name="Hernandez A.C."/>
            <person name="Everett G.F.K."/>
        </authorList>
    </citation>
    <scope>NUCLEOTIDE SEQUENCE [LARGE SCALE GENOMIC DNA]</scope>
</reference>
<organism evidence="2 3">
    <name type="scientific">Bacillus phage Moonbeam</name>
    <dbReference type="NCBI Taxonomy" id="1540091"/>
    <lineage>
        <taxon>Viruses</taxon>
        <taxon>Duplodnaviria</taxon>
        <taxon>Heunggongvirae</taxon>
        <taxon>Uroviricota</taxon>
        <taxon>Caudoviricetes</taxon>
        <taxon>Herelleviridae</taxon>
        <taxon>Bastillevirinae</taxon>
        <taxon>Moonbeamvirus</taxon>
        <taxon>Moonbeamvirus moonbeam</taxon>
    </lineage>
</organism>
<proteinExistence type="predicted"/>
<keyword evidence="1" id="KW-0472">Membrane</keyword>
<gene>
    <name evidence="2" type="ORF">CPT_Moonbeam7</name>
</gene>
<keyword evidence="3" id="KW-1185">Reference proteome</keyword>
<evidence type="ECO:0000313" key="2">
    <source>
        <dbReference type="EMBL" id="AIW03405.1"/>
    </source>
</evidence>